<protein>
    <submittedName>
        <fullName evidence="2">Vesicle transport protein SFT2A isoform X3</fullName>
    </submittedName>
</protein>
<keyword evidence="1" id="KW-1185">Reference proteome</keyword>
<evidence type="ECO:0000313" key="1">
    <source>
        <dbReference type="Proteomes" id="UP000000715"/>
    </source>
</evidence>
<dbReference type="GeneID" id="101683434"/>
<accession>A0A8U0S427</accession>
<reference evidence="2" key="1">
    <citation type="submission" date="2025-08" db="UniProtKB">
        <authorList>
            <consortium name="RefSeq"/>
        </authorList>
    </citation>
    <scope>IDENTIFICATION</scope>
    <source>
        <tissue evidence="2">Brain</tissue>
    </source>
</reference>
<organism evidence="1 2">
    <name type="scientific">Mustela putorius furo</name>
    <name type="common">European domestic ferret</name>
    <name type="synonym">Mustela furo</name>
    <dbReference type="NCBI Taxonomy" id="9669"/>
    <lineage>
        <taxon>Eukaryota</taxon>
        <taxon>Metazoa</taxon>
        <taxon>Chordata</taxon>
        <taxon>Craniata</taxon>
        <taxon>Vertebrata</taxon>
        <taxon>Euteleostomi</taxon>
        <taxon>Mammalia</taxon>
        <taxon>Eutheria</taxon>
        <taxon>Laurasiatheria</taxon>
        <taxon>Carnivora</taxon>
        <taxon>Caniformia</taxon>
        <taxon>Musteloidea</taxon>
        <taxon>Mustelidae</taxon>
        <taxon>Mustelinae</taxon>
        <taxon>Mustela</taxon>
    </lineage>
</organism>
<dbReference type="CTD" id="113402"/>
<proteinExistence type="predicted"/>
<evidence type="ECO:0000313" key="2">
    <source>
        <dbReference type="RefSeq" id="XP_044935995.1"/>
    </source>
</evidence>
<dbReference type="RefSeq" id="XP_044935995.1">
    <property type="nucleotide sequence ID" value="XM_045080060.1"/>
</dbReference>
<name>A0A8U0S427_MUSPF</name>
<gene>
    <name evidence="2" type="primary">SFT2D1</name>
</gene>
<sequence>MEKLRRVLSGQDDEEQGLTAQPHLRCPAGTCVHGCCIGRDTSGTFHCRKFCCTEQLEAWGPGRLVPQLQHQAEVVRHLLRMRHFLLCPGDRIAVASWWHKAVCGVLYLWKSRRACQYLLSDGTREAAEEDV</sequence>
<dbReference type="Proteomes" id="UP000000715">
    <property type="component" value="Unplaced"/>
</dbReference>
<dbReference type="AlphaFoldDB" id="A0A8U0S427"/>